<dbReference type="InterPro" id="IPR028978">
    <property type="entry name" value="Chorismate_lyase_/UTRA_dom_sf"/>
</dbReference>
<evidence type="ECO:0000313" key="6">
    <source>
        <dbReference type="EMBL" id="TDD71255.1"/>
    </source>
</evidence>
<accession>A0A4R5AHT5</accession>
<comment type="caution">
    <text evidence="6">The sequence shown here is derived from an EMBL/GenBank/DDBJ whole genome shotgun (WGS) entry which is preliminary data.</text>
</comment>
<dbReference type="Gene3D" id="1.10.10.10">
    <property type="entry name" value="Winged helix-like DNA-binding domain superfamily/Winged helix DNA-binding domain"/>
    <property type="match status" value="1"/>
</dbReference>
<dbReference type="SMART" id="SM00345">
    <property type="entry name" value="HTH_GNTR"/>
    <property type="match status" value="1"/>
</dbReference>
<keyword evidence="2" id="KW-0238">DNA-binding</keyword>
<evidence type="ECO:0000313" key="7">
    <source>
        <dbReference type="Proteomes" id="UP000295217"/>
    </source>
</evidence>
<sequence length="284" mass="30567">MSRDDPDARTGTGAELPVSRLTPLSPSSGVPRYRQIADQIAALLTELGAGVRLPSEHEIASHLAVSRATSTQALRELQSRGLVSRIQGRGTFSSGPPAVRTAAAQRLPSFSDDLRRAGHTTGERVLRCERAPASSAGDAAPVRLGVSGDALLWRVERVIVSDSVPVAHVTSWLPERRYPRMDADAVGSGSLYEYLERTYGADARPDRADEEWAAVQAPRETAKLLELPRHAPVMRVFRLAMLGGGEPAEYGVSYVRGDSFVVALRVSADAGLRLSPRLRTEPSA</sequence>
<feature type="domain" description="HTH gntR-type" evidence="5">
    <location>
        <begin position="30"/>
        <end position="96"/>
    </location>
</feature>
<dbReference type="InterPro" id="IPR011663">
    <property type="entry name" value="UTRA"/>
</dbReference>
<dbReference type="SUPFAM" id="SSF64288">
    <property type="entry name" value="Chorismate lyase-like"/>
    <property type="match status" value="1"/>
</dbReference>
<dbReference type="CDD" id="cd07377">
    <property type="entry name" value="WHTH_GntR"/>
    <property type="match status" value="1"/>
</dbReference>
<dbReference type="InterPro" id="IPR000524">
    <property type="entry name" value="Tscrpt_reg_HTH_GntR"/>
</dbReference>
<keyword evidence="7" id="KW-1185">Reference proteome</keyword>
<evidence type="ECO:0000256" key="4">
    <source>
        <dbReference type="SAM" id="MobiDB-lite"/>
    </source>
</evidence>
<name>A0A4R5AHT5_9ACTN</name>
<dbReference type="EMBL" id="SMLB01000006">
    <property type="protein sequence ID" value="TDD71255.1"/>
    <property type="molecule type" value="Genomic_DNA"/>
</dbReference>
<evidence type="ECO:0000259" key="5">
    <source>
        <dbReference type="PROSITE" id="PS50949"/>
    </source>
</evidence>
<dbReference type="InterPro" id="IPR036388">
    <property type="entry name" value="WH-like_DNA-bd_sf"/>
</dbReference>
<dbReference type="PANTHER" id="PTHR44846">
    <property type="entry name" value="MANNOSYL-D-GLYCERATE TRANSPORT/METABOLISM SYSTEM REPRESSOR MNGR-RELATED"/>
    <property type="match status" value="1"/>
</dbReference>
<dbReference type="GO" id="GO:0003700">
    <property type="term" value="F:DNA-binding transcription factor activity"/>
    <property type="evidence" value="ECO:0007669"/>
    <property type="project" value="InterPro"/>
</dbReference>
<feature type="region of interest" description="Disordered" evidence="4">
    <location>
        <begin position="1"/>
        <end position="30"/>
    </location>
</feature>
<dbReference type="GO" id="GO:0003677">
    <property type="term" value="F:DNA binding"/>
    <property type="evidence" value="ECO:0007669"/>
    <property type="project" value="UniProtKB-KW"/>
</dbReference>
<evidence type="ECO:0000256" key="3">
    <source>
        <dbReference type="ARBA" id="ARBA00023163"/>
    </source>
</evidence>
<gene>
    <name evidence="6" type="ORF">E1262_06480</name>
</gene>
<keyword evidence="1" id="KW-0805">Transcription regulation</keyword>
<dbReference type="InterPro" id="IPR036390">
    <property type="entry name" value="WH_DNA-bd_sf"/>
</dbReference>
<dbReference type="SMART" id="SM00866">
    <property type="entry name" value="UTRA"/>
    <property type="match status" value="1"/>
</dbReference>
<dbReference type="Pfam" id="PF00392">
    <property type="entry name" value="GntR"/>
    <property type="match status" value="1"/>
</dbReference>
<evidence type="ECO:0000256" key="2">
    <source>
        <dbReference type="ARBA" id="ARBA00023125"/>
    </source>
</evidence>
<keyword evidence="3" id="KW-0804">Transcription</keyword>
<dbReference type="PRINTS" id="PR00035">
    <property type="entry name" value="HTHGNTR"/>
</dbReference>
<dbReference type="SUPFAM" id="SSF46785">
    <property type="entry name" value="Winged helix' DNA-binding domain"/>
    <property type="match status" value="1"/>
</dbReference>
<dbReference type="Pfam" id="PF07702">
    <property type="entry name" value="UTRA"/>
    <property type="match status" value="1"/>
</dbReference>
<organism evidence="6 7">
    <name type="scientific">Jiangella aurantiaca</name>
    <dbReference type="NCBI Taxonomy" id="2530373"/>
    <lineage>
        <taxon>Bacteria</taxon>
        <taxon>Bacillati</taxon>
        <taxon>Actinomycetota</taxon>
        <taxon>Actinomycetes</taxon>
        <taxon>Jiangellales</taxon>
        <taxon>Jiangellaceae</taxon>
        <taxon>Jiangella</taxon>
    </lineage>
</organism>
<dbReference type="PANTHER" id="PTHR44846:SF1">
    <property type="entry name" value="MANNOSYL-D-GLYCERATE TRANSPORT_METABOLISM SYSTEM REPRESSOR MNGR-RELATED"/>
    <property type="match status" value="1"/>
</dbReference>
<dbReference type="Gene3D" id="3.40.1410.10">
    <property type="entry name" value="Chorismate lyase-like"/>
    <property type="match status" value="1"/>
</dbReference>
<proteinExistence type="predicted"/>
<reference evidence="6 7" key="1">
    <citation type="submission" date="2019-02" db="EMBL/GenBank/DDBJ databases">
        <title>Draft genome sequences of novel Actinobacteria.</title>
        <authorList>
            <person name="Sahin N."/>
            <person name="Ay H."/>
            <person name="Saygin H."/>
        </authorList>
    </citation>
    <scope>NUCLEOTIDE SEQUENCE [LARGE SCALE GENOMIC DNA]</scope>
    <source>
        <strain evidence="6 7">8K307</strain>
    </source>
</reference>
<dbReference type="AlphaFoldDB" id="A0A4R5AHT5"/>
<dbReference type="Proteomes" id="UP000295217">
    <property type="component" value="Unassembled WGS sequence"/>
</dbReference>
<dbReference type="PROSITE" id="PS50949">
    <property type="entry name" value="HTH_GNTR"/>
    <property type="match status" value="1"/>
</dbReference>
<dbReference type="InterPro" id="IPR050679">
    <property type="entry name" value="Bact_HTH_transcr_reg"/>
</dbReference>
<dbReference type="RefSeq" id="WP_132102321.1">
    <property type="nucleotide sequence ID" value="NZ_SMLB01000006.1"/>
</dbReference>
<dbReference type="GO" id="GO:0045892">
    <property type="term" value="P:negative regulation of DNA-templated transcription"/>
    <property type="evidence" value="ECO:0007669"/>
    <property type="project" value="TreeGrafter"/>
</dbReference>
<evidence type="ECO:0000256" key="1">
    <source>
        <dbReference type="ARBA" id="ARBA00023015"/>
    </source>
</evidence>
<protein>
    <submittedName>
        <fullName evidence="6">GntR family transcriptional regulator</fullName>
    </submittedName>
</protein>
<dbReference type="OrthoDB" id="7363114at2"/>